<name>A0A1M5CPU0_9ACTN</name>
<dbReference type="Pfam" id="PF14399">
    <property type="entry name" value="BtrH_N"/>
    <property type="match status" value="1"/>
</dbReference>
<reference evidence="2 3" key="1">
    <citation type="submission" date="2016-11" db="EMBL/GenBank/DDBJ databases">
        <authorList>
            <person name="Jaros S."/>
            <person name="Januszkiewicz K."/>
            <person name="Wedrychowicz H."/>
        </authorList>
    </citation>
    <scope>NUCLEOTIDE SEQUENCE [LARGE SCALE GENOMIC DNA]</scope>
    <source>
        <strain evidence="2 3">DSM 45627</strain>
    </source>
</reference>
<dbReference type="OrthoDB" id="3356918at2"/>
<dbReference type="STRING" id="1206085.SAMN05443575_0311"/>
<evidence type="ECO:0000259" key="1">
    <source>
        <dbReference type="Pfam" id="PF14399"/>
    </source>
</evidence>
<proteinExistence type="predicted"/>
<evidence type="ECO:0000313" key="2">
    <source>
        <dbReference type="EMBL" id="SHF56716.1"/>
    </source>
</evidence>
<gene>
    <name evidence="2" type="ORF">SAMN05443575_0311</name>
</gene>
<dbReference type="EMBL" id="FQVU01000001">
    <property type="protein sequence ID" value="SHF56716.1"/>
    <property type="molecule type" value="Genomic_DNA"/>
</dbReference>
<evidence type="ECO:0000313" key="3">
    <source>
        <dbReference type="Proteomes" id="UP000186132"/>
    </source>
</evidence>
<dbReference type="AlphaFoldDB" id="A0A1M5CPU0"/>
<dbReference type="InterPro" id="IPR026935">
    <property type="entry name" value="BtrH_N"/>
</dbReference>
<protein>
    <submittedName>
        <fullName evidence="2">Butirosin biosynthesis protein H, N-terminal</fullName>
    </submittedName>
</protein>
<dbReference type="RefSeq" id="WP_073385059.1">
    <property type="nucleotide sequence ID" value="NZ_FQVU01000001.1"/>
</dbReference>
<accession>A0A1M5CPU0</accession>
<keyword evidence="3" id="KW-1185">Reference proteome</keyword>
<organism evidence="2 3">
    <name type="scientific">Jatrophihabitans endophyticus</name>
    <dbReference type="NCBI Taxonomy" id="1206085"/>
    <lineage>
        <taxon>Bacteria</taxon>
        <taxon>Bacillati</taxon>
        <taxon>Actinomycetota</taxon>
        <taxon>Actinomycetes</taxon>
        <taxon>Jatrophihabitantales</taxon>
        <taxon>Jatrophihabitantaceae</taxon>
        <taxon>Jatrophihabitans</taxon>
    </lineage>
</organism>
<feature type="domain" description="Butirosin biosynthesis protein H N-terminal" evidence="1">
    <location>
        <begin position="16"/>
        <end position="140"/>
    </location>
</feature>
<dbReference type="Proteomes" id="UP000186132">
    <property type="component" value="Unassembled WGS sequence"/>
</dbReference>
<sequence length="364" mass="37960">MSPYTGSGWYRDPLSCLHVTLAVLLERAGRDPLDALSRDFGFRWIPGDVRGEEFYWPVDEPDDPVAGMAPSAGIRSRWRTAAADPLAALASALAAGRPPIVAVDNFHLPFRPAYHDVHAAHLVVVTALDVAGGRAFVVDHMPPAHAGWLPVEHLLAAWGSVNPPDAQDDFFSGEPIERRWLEVDLGPGLAPLTAADAAASAVENCARFGPLLGAPAPSSGRADLHALAAAAVAAARDADGGALAEVYTFGWSMQAQAAVHGELLRRTGAAAGDLVLAAAGRKVEAVAHVWTGLRVTAAHGRLDPAAVAPAVGRHAARLVTAYETAFAALAGLAARARATRPEVTGPDGMVHPLQRVVETTGEPV</sequence>